<dbReference type="AlphaFoldDB" id="A0A914VVP2"/>
<accession>A0A914VVP2</accession>
<dbReference type="InterPro" id="IPR037939">
    <property type="entry name" value="CRADD"/>
</dbReference>
<dbReference type="WBParaSite" id="PSAMB.scaffold2490size22924.g18102.t1">
    <property type="protein sequence ID" value="PSAMB.scaffold2490size22924.g18102.t1"/>
    <property type="gene ID" value="PSAMB.scaffold2490size22924.g18102"/>
</dbReference>
<dbReference type="InterPro" id="IPR011029">
    <property type="entry name" value="DEATH-like_dom_sf"/>
</dbReference>
<dbReference type="GO" id="GO:0070513">
    <property type="term" value="F:death domain binding"/>
    <property type="evidence" value="ECO:0007669"/>
    <property type="project" value="InterPro"/>
</dbReference>
<keyword evidence="2" id="KW-1185">Reference proteome</keyword>
<proteinExistence type="predicted"/>
<dbReference type="PANTHER" id="PTHR15034:SF5">
    <property type="entry name" value="DEATH DOMAIN-CONTAINING PROTEIN CRADD"/>
    <property type="match status" value="1"/>
</dbReference>
<organism evidence="2 3">
    <name type="scientific">Plectus sambesii</name>
    <dbReference type="NCBI Taxonomy" id="2011161"/>
    <lineage>
        <taxon>Eukaryota</taxon>
        <taxon>Metazoa</taxon>
        <taxon>Ecdysozoa</taxon>
        <taxon>Nematoda</taxon>
        <taxon>Chromadorea</taxon>
        <taxon>Plectida</taxon>
        <taxon>Plectina</taxon>
        <taxon>Plectoidea</taxon>
        <taxon>Plectidae</taxon>
        <taxon>Plectus</taxon>
    </lineage>
</organism>
<dbReference type="CDD" id="cd01671">
    <property type="entry name" value="CARD"/>
    <property type="match status" value="2"/>
</dbReference>
<protein>
    <submittedName>
        <fullName evidence="3">CARD domain-containing protein</fullName>
    </submittedName>
</protein>
<dbReference type="Gene3D" id="1.10.533.10">
    <property type="entry name" value="Death Domain, Fas"/>
    <property type="match status" value="2"/>
</dbReference>
<name>A0A914VVP2_9BILA</name>
<dbReference type="GO" id="GO:0002020">
    <property type="term" value="F:protease binding"/>
    <property type="evidence" value="ECO:0007669"/>
    <property type="project" value="InterPro"/>
</dbReference>
<evidence type="ECO:0000259" key="1">
    <source>
        <dbReference type="PROSITE" id="PS50209"/>
    </source>
</evidence>
<feature type="domain" description="CARD" evidence="1">
    <location>
        <begin position="119"/>
        <end position="199"/>
    </location>
</feature>
<reference evidence="3" key="1">
    <citation type="submission" date="2022-11" db="UniProtKB">
        <authorList>
            <consortium name="WormBaseParasite"/>
        </authorList>
    </citation>
    <scope>IDENTIFICATION</scope>
</reference>
<dbReference type="InterPro" id="IPR001315">
    <property type="entry name" value="CARD"/>
</dbReference>
<dbReference type="Proteomes" id="UP000887566">
    <property type="component" value="Unplaced"/>
</dbReference>
<sequence length="199" mass="22830">MNSMAVLDKLGDGLLSGAEMDDIKKSQTTRGDKARELISILSRKREEIYPFERFVEALKKTDQSHAVMVETILKTYKQNRGTIEFEEVSRTSLSDAEETEYDLPKESDKDFQFKDDSLNKECLTKSLTFLCEKMAADEVIVRLQSDKVLTQYQADVIRAEKTSFQKNMKLIELVQQRDAVSFSCFMKSLTETAELNILL</sequence>
<evidence type="ECO:0000313" key="3">
    <source>
        <dbReference type="WBParaSite" id="PSAMB.scaffold2490size22924.g18102.t1"/>
    </source>
</evidence>
<dbReference type="GO" id="GO:0042981">
    <property type="term" value="P:regulation of apoptotic process"/>
    <property type="evidence" value="ECO:0007669"/>
    <property type="project" value="InterPro"/>
</dbReference>
<dbReference type="PANTHER" id="PTHR15034">
    <property type="entry name" value="DEATH DOMAIN-CONTAINING PROTEIN CRADD"/>
    <property type="match status" value="1"/>
</dbReference>
<dbReference type="Pfam" id="PF00619">
    <property type="entry name" value="CARD"/>
    <property type="match status" value="2"/>
</dbReference>
<dbReference type="PROSITE" id="PS50209">
    <property type="entry name" value="CARD"/>
    <property type="match status" value="1"/>
</dbReference>
<dbReference type="SUPFAM" id="SSF47986">
    <property type="entry name" value="DEATH domain"/>
    <property type="match status" value="2"/>
</dbReference>
<evidence type="ECO:0000313" key="2">
    <source>
        <dbReference type="Proteomes" id="UP000887566"/>
    </source>
</evidence>